<keyword evidence="3" id="KW-1185">Reference proteome</keyword>
<feature type="non-terminal residue" evidence="2">
    <location>
        <position position="1"/>
    </location>
</feature>
<feature type="compositionally biased region" description="Low complexity" evidence="1">
    <location>
        <begin position="46"/>
        <end position="59"/>
    </location>
</feature>
<evidence type="ECO:0000313" key="2">
    <source>
        <dbReference type="EMBL" id="CAK0887278.1"/>
    </source>
</evidence>
<reference evidence="2" key="1">
    <citation type="submission" date="2023-10" db="EMBL/GenBank/DDBJ databases">
        <authorList>
            <person name="Chen Y."/>
            <person name="Shah S."/>
            <person name="Dougan E. K."/>
            <person name="Thang M."/>
            <person name="Chan C."/>
        </authorList>
    </citation>
    <scope>NUCLEOTIDE SEQUENCE [LARGE SCALE GENOMIC DNA]</scope>
</reference>
<protein>
    <submittedName>
        <fullName evidence="2">Uncharacterized protein</fullName>
    </submittedName>
</protein>
<organism evidence="2 3">
    <name type="scientific">Prorocentrum cordatum</name>
    <dbReference type="NCBI Taxonomy" id="2364126"/>
    <lineage>
        <taxon>Eukaryota</taxon>
        <taxon>Sar</taxon>
        <taxon>Alveolata</taxon>
        <taxon>Dinophyceae</taxon>
        <taxon>Prorocentrales</taxon>
        <taxon>Prorocentraceae</taxon>
        <taxon>Prorocentrum</taxon>
    </lineage>
</organism>
<accession>A0ABN9WL17</accession>
<name>A0ABN9WL17_9DINO</name>
<comment type="caution">
    <text evidence="2">The sequence shown here is derived from an EMBL/GenBank/DDBJ whole genome shotgun (WGS) entry which is preliminary data.</text>
</comment>
<proteinExistence type="predicted"/>
<dbReference type="Proteomes" id="UP001189429">
    <property type="component" value="Unassembled WGS sequence"/>
</dbReference>
<evidence type="ECO:0000313" key="3">
    <source>
        <dbReference type="Proteomes" id="UP001189429"/>
    </source>
</evidence>
<feature type="region of interest" description="Disordered" evidence="1">
    <location>
        <begin position="1"/>
        <end position="59"/>
    </location>
</feature>
<feature type="compositionally biased region" description="Basic and acidic residues" evidence="1">
    <location>
        <begin position="33"/>
        <end position="42"/>
    </location>
</feature>
<evidence type="ECO:0000256" key="1">
    <source>
        <dbReference type="SAM" id="MobiDB-lite"/>
    </source>
</evidence>
<dbReference type="EMBL" id="CAUYUJ010018918">
    <property type="protein sequence ID" value="CAK0887278.1"/>
    <property type="molecule type" value="Genomic_DNA"/>
</dbReference>
<sequence length="103" mass="11196">AARGARWPSRWRGASRRQQCLPAASRRRRRSRCDREGRRAGDDGESSLPVASSSSSLQLDSAGQVFSRIRASLQLDPTGVLDTPAEVRGVISCIGPLLFCQTV</sequence>
<gene>
    <name evidence="2" type="ORF">PCOR1329_LOCUS68379</name>
</gene>